<dbReference type="EMBL" id="JADIMF010000109">
    <property type="protein sequence ID" value="MBO8469492.1"/>
    <property type="molecule type" value="Genomic_DNA"/>
</dbReference>
<proteinExistence type="predicted"/>
<reference evidence="1" key="2">
    <citation type="journal article" date="2021" name="PeerJ">
        <title>Extensive microbial diversity within the chicken gut microbiome revealed by metagenomics and culture.</title>
        <authorList>
            <person name="Gilroy R."/>
            <person name="Ravi A."/>
            <person name="Getino M."/>
            <person name="Pursley I."/>
            <person name="Horton D.L."/>
            <person name="Alikhan N.F."/>
            <person name="Baker D."/>
            <person name="Gharbi K."/>
            <person name="Hall N."/>
            <person name="Watson M."/>
            <person name="Adriaenssens E.M."/>
            <person name="Foster-Nyarko E."/>
            <person name="Jarju S."/>
            <person name="Secka A."/>
            <person name="Antonio M."/>
            <person name="Oren A."/>
            <person name="Chaudhuri R.R."/>
            <person name="La Ragione R."/>
            <person name="Hildebrand F."/>
            <person name="Pallen M.J."/>
        </authorList>
    </citation>
    <scope>NUCLEOTIDE SEQUENCE</scope>
    <source>
        <strain evidence="1">14700</strain>
    </source>
</reference>
<name>A0A9D9IBE1_9SPIO</name>
<dbReference type="Proteomes" id="UP000810292">
    <property type="component" value="Unassembled WGS sequence"/>
</dbReference>
<protein>
    <submittedName>
        <fullName evidence="1">Uncharacterized protein</fullName>
    </submittedName>
</protein>
<organism evidence="1 2">
    <name type="scientific">Candidatus Ornithospirochaeta stercoravium</name>
    <dbReference type="NCBI Taxonomy" id="2840897"/>
    <lineage>
        <taxon>Bacteria</taxon>
        <taxon>Pseudomonadati</taxon>
        <taxon>Spirochaetota</taxon>
        <taxon>Spirochaetia</taxon>
        <taxon>Spirochaetales</taxon>
        <taxon>Spirochaetaceae</taxon>
        <taxon>Spirochaetaceae incertae sedis</taxon>
        <taxon>Candidatus Ornithospirochaeta</taxon>
    </lineage>
</organism>
<reference evidence="1" key="1">
    <citation type="submission" date="2020-10" db="EMBL/GenBank/DDBJ databases">
        <authorList>
            <person name="Gilroy R."/>
        </authorList>
    </citation>
    <scope>NUCLEOTIDE SEQUENCE</scope>
    <source>
        <strain evidence="1">14700</strain>
    </source>
</reference>
<accession>A0A9D9IBE1</accession>
<evidence type="ECO:0000313" key="2">
    <source>
        <dbReference type="Proteomes" id="UP000810292"/>
    </source>
</evidence>
<dbReference type="AlphaFoldDB" id="A0A9D9IBE1"/>
<evidence type="ECO:0000313" key="1">
    <source>
        <dbReference type="EMBL" id="MBO8469492.1"/>
    </source>
</evidence>
<comment type="caution">
    <text evidence="1">The sequence shown here is derived from an EMBL/GenBank/DDBJ whole genome shotgun (WGS) entry which is preliminary data.</text>
</comment>
<sequence>MNTKKAHWISKPEKIKTTLHSFRYESESEHSVFFILPENGEVDILLKGSARTAFTLLHTPEEFILFRKDMAIISFGDIREHVPMEIGERMKLIKEGAKLSFYSGEKLVISIEKEAFRTSVSFGASSKGEGEVYIEVF</sequence>
<gene>
    <name evidence="1" type="ORF">IAA72_06890</name>
</gene>